<protein>
    <submittedName>
        <fullName evidence="2">3-phosphoshikimate 1-carboxyvinyltransferase</fullName>
    </submittedName>
</protein>
<evidence type="ECO:0000313" key="3">
    <source>
        <dbReference type="Proteomes" id="UP000235881"/>
    </source>
</evidence>
<dbReference type="AlphaFoldDB" id="A0A8E2QEC0"/>
<keyword evidence="1" id="KW-0472">Membrane</keyword>
<dbReference type="EMBL" id="POUK01000003">
    <property type="protein sequence ID" value="PNF76534.1"/>
    <property type="molecule type" value="Genomic_DNA"/>
</dbReference>
<sequence length="151" mass="16943">MPSRETSSDTDHARYPAPFTDAALADDPFVKGLKQRLPETLRESFTDAQLEALRQVFGARSWVKHKVDLRGTFRLLGAQYYFAVLAGRNKRGHSRTEQHLSLAAKAALATLFLLFSTLLGLAILYLVKSALGIDLLPNYSFGLWDWFKANI</sequence>
<keyword evidence="1" id="KW-0812">Transmembrane</keyword>
<reference evidence="2 3" key="1">
    <citation type="submission" date="2018-01" db="EMBL/GenBank/DDBJ databases">
        <title>Denitrification phenotypes of diverse strains of Pseudomonas stutzeri.</title>
        <authorList>
            <person name="Milligan D.A."/>
            <person name="Bergaust L."/>
            <person name="Bakken L.R."/>
            <person name="Frostegard A."/>
        </authorList>
    </citation>
    <scope>NUCLEOTIDE SEQUENCE [LARGE SCALE GENOMIC DNA]</scope>
    <source>
        <strain evidence="2 3">DSM 50238</strain>
    </source>
</reference>
<feature type="transmembrane region" description="Helical" evidence="1">
    <location>
        <begin position="100"/>
        <end position="127"/>
    </location>
</feature>
<keyword evidence="3" id="KW-1185">Reference proteome</keyword>
<keyword evidence="1" id="KW-1133">Transmembrane helix</keyword>
<proteinExistence type="predicted"/>
<name>A0A8E2QEC0_9GAMM</name>
<organism evidence="2 3">
    <name type="scientific">Stutzerimonas degradans</name>
    <dbReference type="NCBI Taxonomy" id="2968968"/>
    <lineage>
        <taxon>Bacteria</taxon>
        <taxon>Pseudomonadati</taxon>
        <taxon>Pseudomonadota</taxon>
        <taxon>Gammaproteobacteria</taxon>
        <taxon>Pseudomonadales</taxon>
        <taxon>Pseudomonadaceae</taxon>
        <taxon>Stutzerimonas</taxon>
    </lineage>
</organism>
<dbReference type="Proteomes" id="UP000235881">
    <property type="component" value="Unassembled WGS sequence"/>
</dbReference>
<gene>
    <name evidence="2" type="ORF">CXK95_08945</name>
</gene>
<evidence type="ECO:0000256" key="1">
    <source>
        <dbReference type="SAM" id="Phobius"/>
    </source>
</evidence>
<dbReference type="GO" id="GO:0016740">
    <property type="term" value="F:transferase activity"/>
    <property type="evidence" value="ECO:0007669"/>
    <property type="project" value="UniProtKB-KW"/>
</dbReference>
<comment type="caution">
    <text evidence="2">The sequence shown here is derived from an EMBL/GenBank/DDBJ whole genome shotgun (WGS) entry which is preliminary data.</text>
</comment>
<evidence type="ECO:0000313" key="2">
    <source>
        <dbReference type="EMBL" id="PNF76534.1"/>
    </source>
</evidence>
<accession>A0A8E2QEC0</accession>
<keyword evidence="2" id="KW-0808">Transferase</keyword>
<dbReference type="RefSeq" id="WP_008567856.1">
    <property type="nucleotide sequence ID" value="NZ_CP065721.1"/>
</dbReference>